<dbReference type="Gramene" id="ONI02413">
    <property type="protein sequence ID" value="ONI02413"/>
    <property type="gene ID" value="PRUPE_6G197000"/>
</dbReference>
<reference evidence="2 3" key="1">
    <citation type="journal article" date="2013" name="Nat. Genet.">
        <title>The high-quality draft genome of peach (Prunus persica) identifies unique patterns of genetic diversity, domestication and genome evolution.</title>
        <authorList>
            <consortium name="International Peach Genome Initiative"/>
            <person name="Verde I."/>
            <person name="Abbott A.G."/>
            <person name="Scalabrin S."/>
            <person name="Jung S."/>
            <person name="Shu S."/>
            <person name="Marroni F."/>
            <person name="Zhebentyayeva T."/>
            <person name="Dettori M.T."/>
            <person name="Grimwood J."/>
            <person name="Cattonaro F."/>
            <person name="Zuccolo A."/>
            <person name="Rossini L."/>
            <person name="Jenkins J."/>
            <person name="Vendramin E."/>
            <person name="Meisel L.A."/>
            <person name="Decroocq V."/>
            <person name="Sosinski B."/>
            <person name="Prochnik S."/>
            <person name="Mitros T."/>
            <person name="Policriti A."/>
            <person name="Cipriani G."/>
            <person name="Dondini L."/>
            <person name="Ficklin S."/>
            <person name="Goodstein D.M."/>
            <person name="Xuan P."/>
            <person name="Del Fabbro C."/>
            <person name="Aramini V."/>
            <person name="Copetti D."/>
            <person name="Gonzalez S."/>
            <person name="Horner D.S."/>
            <person name="Falchi R."/>
            <person name="Lucas S."/>
            <person name="Mica E."/>
            <person name="Maldonado J."/>
            <person name="Lazzari B."/>
            <person name="Bielenberg D."/>
            <person name="Pirona R."/>
            <person name="Miculan M."/>
            <person name="Barakat A."/>
            <person name="Testolin R."/>
            <person name="Stella A."/>
            <person name="Tartarini S."/>
            <person name="Tonutti P."/>
            <person name="Arus P."/>
            <person name="Orellana A."/>
            <person name="Wells C."/>
            <person name="Main D."/>
            <person name="Vizzotto G."/>
            <person name="Silva H."/>
            <person name="Salamini F."/>
            <person name="Schmutz J."/>
            <person name="Morgante M."/>
            <person name="Rokhsar D.S."/>
        </authorList>
    </citation>
    <scope>NUCLEOTIDE SEQUENCE [LARGE SCALE GENOMIC DNA]</scope>
    <source>
        <strain evidence="3">cv. Nemared</strain>
    </source>
</reference>
<protein>
    <recommendedName>
        <fullName evidence="1">25S rRNA (uridine-N(3))-methyltransferase BMT5-like domain-containing protein</fullName>
    </recommendedName>
</protein>
<proteinExistence type="predicted"/>
<dbReference type="EMBL" id="CM007656">
    <property type="protein sequence ID" value="ONI02413.1"/>
    <property type="molecule type" value="Genomic_DNA"/>
</dbReference>
<evidence type="ECO:0000313" key="2">
    <source>
        <dbReference type="EMBL" id="ONI02413.1"/>
    </source>
</evidence>
<keyword evidence="3" id="KW-1185">Reference proteome</keyword>
<name>M5WP44_PRUPE</name>
<sequence length="80" mass="8578">MVQVGKGDSSFSTCLARALGSAHNMVATSLKSQGSLRTTYRNCLSHLSELKRRGYLVLLSVEATLPSYEEETLISAIAGT</sequence>
<feature type="domain" description="25S rRNA (uridine-N(3))-methyltransferase BMT5-like" evidence="1">
    <location>
        <begin position="4"/>
        <end position="66"/>
    </location>
</feature>
<dbReference type="GO" id="GO:0070475">
    <property type="term" value="P:rRNA base methylation"/>
    <property type="evidence" value="ECO:0000318"/>
    <property type="project" value="GO_Central"/>
</dbReference>
<dbReference type="STRING" id="3760.M5WP44"/>
<dbReference type="AlphaFoldDB" id="M5WP44"/>
<dbReference type="Pfam" id="PF10354">
    <property type="entry name" value="BMT5-like"/>
    <property type="match status" value="1"/>
</dbReference>
<evidence type="ECO:0000313" key="3">
    <source>
        <dbReference type="Proteomes" id="UP000006882"/>
    </source>
</evidence>
<dbReference type="GO" id="GO:0070042">
    <property type="term" value="F:rRNA (uridine-N3-)-methyltransferase activity"/>
    <property type="evidence" value="ECO:0000318"/>
    <property type="project" value="GO_Central"/>
</dbReference>
<accession>M5WP44</accession>
<dbReference type="HOGENOM" id="CLU_2594319_0_0_1"/>
<evidence type="ECO:0000259" key="1">
    <source>
        <dbReference type="Pfam" id="PF10354"/>
    </source>
</evidence>
<gene>
    <name evidence="2" type="ORF">PRUPE_6G197000</name>
</gene>
<dbReference type="InterPro" id="IPR019446">
    <property type="entry name" value="BMT5-like"/>
</dbReference>
<organism evidence="2 3">
    <name type="scientific">Prunus persica</name>
    <name type="common">Peach</name>
    <name type="synonym">Amygdalus persica</name>
    <dbReference type="NCBI Taxonomy" id="3760"/>
    <lineage>
        <taxon>Eukaryota</taxon>
        <taxon>Viridiplantae</taxon>
        <taxon>Streptophyta</taxon>
        <taxon>Embryophyta</taxon>
        <taxon>Tracheophyta</taxon>
        <taxon>Spermatophyta</taxon>
        <taxon>Magnoliopsida</taxon>
        <taxon>eudicotyledons</taxon>
        <taxon>Gunneridae</taxon>
        <taxon>Pentapetalae</taxon>
        <taxon>rosids</taxon>
        <taxon>fabids</taxon>
        <taxon>Rosales</taxon>
        <taxon>Rosaceae</taxon>
        <taxon>Amygdaloideae</taxon>
        <taxon>Amygdaleae</taxon>
        <taxon>Prunus</taxon>
    </lineage>
</organism>
<dbReference type="Proteomes" id="UP000006882">
    <property type="component" value="Chromosome G6"/>
</dbReference>
<dbReference type="GO" id="GO:0005737">
    <property type="term" value="C:cytoplasm"/>
    <property type="evidence" value="ECO:0000318"/>
    <property type="project" value="GO_Central"/>
</dbReference>